<reference evidence="5" key="2">
    <citation type="submission" date="2015-01" db="EMBL/GenBank/DDBJ databases">
        <title>Evolutionary Origins and Diversification of the Mycorrhizal Mutualists.</title>
        <authorList>
            <consortium name="DOE Joint Genome Institute"/>
            <consortium name="Mycorrhizal Genomics Consortium"/>
            <person name="Kohler A."/>
            <person name="Kuo A."/>
            <person name="Nagy L.G."/>
            <person name="Floudas D."/>
            <person name="Copeland A."/>
            <person name="Barry K.W."/>
            <person name="Cichocki N."/>
            <person name="Veneault-Fourrey C."/>
            <person name="LaButti K."/>
            <person name="Lindquist E.A."/>
            <person name="Lipzen A."/>
            <person name="Lundell T."/>
            <person name="Morin E."/>
            <person name="Murat C."/>
            <person name="Riley R."/>
            <person name="Ohm R."/>
            <person name="Sun H."/>
            <person name="Tunlid A."/>
            <person name="Henrissat B."/>
            <person name="Grigoriev I.V."/>
            <person name="Hibbett D.S."/>
            <person name="Martin F."/>
        </authorList>
    </citation>
    <scope>NUCLEOTIDE SEQUENCE [LARGE SCALE GENOMIC DNA]</scope>
    <source>
        <strain evidence="5">F 1598</strain>
    </source>
</reference>
<gene>
    <name evidence="4" type="ORF">PILCRDRAFT_688926</name>
</gene>
<feature type="transmembrane region" description="Helical" evidence="3">
    <location>
        <begin position="750"/>
        <end position="768"/>
    </location>
</feature>
<sequence>MLTSLVDATPRPRPPSKARRVSSNPKLTPPPPYVANSGASRNESSMPAQRADWEALRHDTPLPSPVDEEWLNGRSCRNLVQLLSKAGEVIREREHDMSITSAARQSLRKDSLVLKTRHEEFLRRISSPSQSPTTSAANSPATFTPSLPSSPHYYSANLAVETITNESPVSSRRGHRISVSQNDIALLSDQNAELLSKLERLESESAQAELAGRRKLRKLEREIQGLREELEQTQMKSEELEEKAKSGFDPEKVADELWKKKKIEREERIRLMRGRSDSNFGGDGVRDFAPGSAAVLSASSADSTPVKLVRPSAAGLLNSPSAFRFPTNPERPINDRDDQNDVFSAQSRSLAISEREMAVVSQLLLKIKELEEANAQITDQQAKAAVTIHSVMKDAESIRQIYEGLSDAEGVEWETIGDEDSDKSKDESMSTGNETIRFRSFRRSLDSALYKPAPSSEDHFADGIAGDMQSTVNKTALDRIISNHKGRKSVVGLFDTPSTSDLSLKTTDLPASFATDAAYFRPAKDTLHSPMLSALSIAVPSPTGETGVTLGSELGSQYGDEWGTNAVNHHLRNTSLYQLAMPSPPPSPVSAIHFIQTTEPAKDEPSLPTSSFHMGSGLQPPQEQSLPYEANSTRRGHQPDRYQRMSQTIRSRTNRWADSRFRKTLLGSNHIPGQPVEGAGAQMSLRPIQERLANVLDSVVGALAKPGSHEMATSEAPNDDDSKETMVKVDTVINSSNDNPRGVGKFIFELWLWLQFCIIILVFLWAMAKRGPKSVLDEAEKRRVSMRHRS</sequence>
<protein>
    <submittedName>
        <fullName evidence="4">Uncharacterized protein</fullName>
    </submittedName>
</protein>
<organism evidence="4 5">
    <name type="scientific">Piloderma croceum (strain F 1598)</name>
    <dbReference type="NCBI Taxonomy" id="765440"/>
    <lineage>
        <taxon>Eukaryota</taxon>
        <taxon>Fungi</taxon>
        <taxon>Dikarya</taxon>
        <taxon>Basidiomycota</taxon>
        <taxon>Agaricomycotina</taxon>
        <taxon>Agaricomycetes</taxon>
        <taxon>Agaricomycetidae</taxon>
        <taxon>Atheliales</taxon>
        <taxon>Atheliaceae</taxon>
        <taxon>Piloderma</taxon>
    </lineage>
</organism>
<keyword evidence="3" id="KW-0812">Transmembrane</keyword>
<name>A0A0C3AM52_PILCF</name>
<accession>A0A0C3AM52</accession>
<feature type="region of interest" description="Disordered" evidence="2">
    <location>
        <begin position="414"/>
        <end position="433"/>
    </location>
</feature>
<evidence type="ECO:0000256" key="2">
    <source>
        <dbReference type="SAM" id="MobiDB-lite"/>
    </source>
</evidence>
<feature type="compositionally biased region" description="Low complexity" evidence="2">
    <location>
        <begin position="126"/>
        <end position="146"/>
    </location>
</feature>
<keyword evidence="5" id="KW-1185">Reference proteome</keyword>
<keyword evidence="3" id="KW-1133">Transmembrane helix</keyword>
<feature type="region of interest" description="Disordered" evidence="2">
    <location>
        <begin position="600"/>
        <end position="651"/>
    </location>
</feature>
<evidence type="ECO:0000256" key="1">
    <source>
        <dbReference type="SAM" id="Coils"/>
    </source>
</evidence>
<feature type="compositionally biased region" description="Polar residues" evidence="2">
    <location>
        <begin position="37"/>
        <end position="47"/>
    </location>
</feature>
<feature type="region of interest" description="Disordered" evidence="2">
    <location>
        <begin position="1"/>
        <end position="51"/>
    </location>
</feature>
<evidence type="ECO:0000313" key="5">
    <source>
        <dbReference type="Proteomes" id="UP000054166"/>
    </source>
</evidence>
<keyword evidence="3" id="KW-0472">Membrane</keyword>
<dbReference type="InParanoid" id="A0A0C3AM52"/>
<feature type="region of interest" description="Disordered" evidence="2">
    <location>
        <begin position="123"/>
        <end position="148"/>
    </location>
</feature>
<proteinExistence type="predicted"/>
<feature type="region of interest" description="Disordered" evidence="2">
    <location>
        <begin position="320"/>
        <end position="339"/>
    </location>
</feature>
<dbReference type="EMBL" id="KN833052">
    <property type="protein sequence ID" value="KIM74983.1"/>
    <property type="molecule type" value="Genomic_DNA"/>
</dbReference>
<dbReference type="HOGENOM" id="CLU_017862_0_0_1"/>
<dbReference type="STRING" id="765440.A0A0C3AM52"/>
<dbReference type="Proteomes" id="UP000054166">
    <property type="component" value="Unassembled WGS sequence"/>
</dbReference>
<feature type="compositionally biased region" description="Polar residues" evidence="2">
    <location>
        <begin position="607"/>
        <end position="633"/>
    </location>
</feature>
<evidence type="ECO:0000256" key="3">
    <source>
        <dbReference type="SAM" id="Phobius"/>
    </source>
</evidence>
<dbReference type="OrthoDB" id="2670688at2759"/>
<evidence type="ECO:0000313" key="4">
    <source>
        <dbReference type="EMBL" id="KIM74983.1"/>
    </source>
</evidence>
<reference evidence="4 5" key="1">
    <citation type="submission" date="2014-04" db="EMBL/GenBank/DDBJ databases">
        <authorList>
            <consortium name="DOE Joint Genome Institute"/>
            <person name="Kuo A."/>
            <person name="Tarkka M."/>
            <person name="Buscot F."/>
            <person name="Kohler A."/>
            <person name="Nagy L.G."/>
            <person name="Floudas D."/>
            <person name="Copeland A."/>
            <person name="Barry K.W."/>
            <person name="Cichocki N."/>
            <person name="Veneault-Fourrey C."/>
            <person name="LaButti K."/>
            <person name="Lindquist E.A."/>
            <person name="Lipzen A."/>
            <person name="Lundell T."/>
            <person name="Morin E."/>
            <person name="Murat C."/>
            <person name="Sun H."/>
            <person name="Tunlid A."/>
            <person name="Henrissat B."/>
            <person name="Grigoriev I.V."/>
            <person name="Hibbett D.S."/>
            <person name="Martin F."/>
            <person name="Nordberg H.P."/>
            <person name="Cantor M.N."/>
            <person name="Hua S.X."/>
        </authorList>
    </citation>
    <scope>NUCLEOTIDE SEQUENCE [LARGE SCALE GENOMIC DNA]</scope>
    <source>
        <strain evidence="4 5">F 1598</strain>
    </source>
</reference>
<feature type="coiled-coil region" evidence="1">
    <location>
        <begin position="184"/>
        <end position="243"/>
    </location>
</feature>
<keyword evidence="1" id="KW-0175">Coiled coil</keyword>
<dbReference type="AlphaFoldDB" id="A0A0C3AM52"/>